<organism evidence="3 4">
    <name type="scientific">Streptomyces olivaceus</name>
    <dbReference type="NCBI Taxonomy" id="47716"/>
    <lineage>
        <taxon>Bacteria</taxon>
        <taxon>Bacillati</taxon>
        <taxon>Actinomycetota</taxon>
        <taxon>Actinomycetes</taxon>
        <taxon>Kitasatosporales</taxon>
        <taxon>Streptomycetaceae</taxon>
        <taxon>Streptomyces</taxon>
    </lineage>
</organism>
<evidence type="ECO:0000313" key="4">
    <source>
        <dbReference type="Proteomes" id="UP000758701"/>
    </source>
</evidence>
<gene>
    <name evidence="3" type="ORF">KVH32_00845</name>
</gene>
<sequence>MRLVSEKPDVRVPRLVGLMAVDAAETAHVQGLSLQAPDRPDLRNAVVDHVVRQYPQPGAQVPRESTVYVWFDFGEGEGGGGIREPRVPRPPPGGLRRELAEPGEPPARRAVLSLP</sequence>
<keyword evidence="4" id="KW-1185">Reference proteome</keyword>
<evidence type="ECO:0000256" key="1">
    <source>
        <dbReference type="SAM" id="MobiDB-lite"/>
    </source>
</evidence>
<dbReference type="PROSITE" id="PS51178">
    <property type="entry name" value="PASTA"/>
    <property type="match status" value="1"/>
</dbReference>
<dbReference type="Pfam" id="PF03793">
    <property type="entry name" value="PASTA"/>
    <property type="match status" value="1"/>
</dbReference>
<dbReference type="Gene3D" id="3.30.10.20">
    <property type="match status" value="1"/>
</dbReference>
<dbReference type="EMBL" id="JAHSTP010000001">
    <property type="protein sequence ID" value="MBZ6149719.1"/>
    <property type="molecule type" value="Genomic_DNA"/>
</dbReference>
<evidence type="ECO:0000259" key="2">
    <source>
        <dbReference type="PROSITE" id="PS51178"/>
    </source>
</evidence>
<dbReference type="Proteomes" id="UP000758701">
    <property type="component" value="Unassembled WGS sequence"/>
</dbReference>
<dbReference type="CDD" id="cd06577">
    <property type="entry name" value="PASTA_pknB"/>
    <property type="match status" value="1"/>
</dbReference>
<protein>
    <submittedName>
        <fullName evidence="3">PASTA domain-containing protein</fullName>
    </submittedName>
</protein>
<evidence type="ECO:0000313" key="3">
    <source>
        <dbReference type="EMBL" id="MBZ6149719.1"/>
    </source>
</evidence>
<feature type="domain" description="PASTA" evidence="2">
    <location>
        <begin position="6"/>
        <end position="73"/>
    </location>
</feature>
<name>A0ABS7VWP5_STROV</name>
<comment type="caution">
    <text evidence="3">The sequence shown here is derived from an EMBL/GenBank/DDBJ whole genome shotgun (WGS) entry which is preliminary data.</text>
</comment>
<dbReference type="RefSeq" id="WP_031035151.1">
    <property type="nucleotide sequence ID" value="NZ_BNEG01000003.1"/>
</dbReference>
<proteinExistence type="predicted"/>
<accession>A0ABS7VWP5</accession>
<dbReference type="InterPro" id="IPR005543">
    <property type="entry name" value="PASTA_dom"/>
</dbReference>
<reference evidence="3 4" key="1">
    <citation type="submission" date="2021-06" db="EMBL/GenBank/DDBJ databases">
        <title>Ecological speciation of a Streptomyces species isolated from different habitats and geographic origins.</title>
        <authorList>
            <person name="Wang J."/>
        </authorList>
    </citation>
    <scope>NUCLEOTIDE SEQUENCE [LARGE SCALE GENOMIC DNA]</scope>
    <source>
        <strain evidence="3 4">FXJ8.012</strain>
    </source>
</reference>
<feature type="region of interest" description="Disordered" evidence="1">
    <location>
        <begin position="75"/>
        <end position="115"/>
    </location>
</feature>